<evidence type="ECO:0000256" key="1">
    <source>
        <dbReference type="ARBA" id="ARBA00006927"/>
    </source>
</evidence>
<gene>
    <name evidence="3" type="ORF">Hamer_G017306</name>
</gene>
<dbReference type="GO" id="GO:0048168">
    <property type="term" value="P:regulation of neuronal synaptic plasticity"/>
    <property type="evidence" value="ECO:0007669"/>
    <property type="project" value="TreeGrafter"/>
</dbReference>
<comment type="caution">
    <text evidence="3">The sequence shown here is derived from an EMBL/GenBank/DDBJ whole genome shotgun (WGS) entry which is preliminary data.</text>
</comment>
<feature type="compositionally biased region" description="Basic and acidic residues" evidence="2">
    <location>
        <begin position="29"/>
        <end position="40"/>
    </location>
</feature>
<sequence length="770" mass="87112">MGSCGDSRPSTPDADQPEANSESDQMEMDDAKGKGEKTVRELPTMSSPVERGILILRRANTDTERFAALLMLTKLIKVEEFDESCKKSLMEAMGLHFLARLLRTDEVPEGCPPFMFKSIAMTILTCFISSCLGNPTLYALIPVLSEFIAMSADTSDGDLTLIKDSYQCMKSIASEKGGRKAIIDFEAVGSLVDAYTAEGYCYDDALEILLMVVTEEGARTWEDEPEAFIKLMNHVAHEFAVDQGEIKFKLCDTLSELLQSLPLLTVESGQPEWKKNLHKGLSDIIFSKLSREQRDRGLKLAGTAMETLGVSWVLQVENEATGETKGRQLLLLLVHLACIEVRMSLEDKTFEEAVALASPTTACYTILELAIIFLVNGAVDFEQKQKQQLYAALKGAFKAVLTFLNGASVDDSFLENSVNHLFVCATIRVLGAWLAEETAANKEEVYQTIPFIIKISRYNFEHNKRKAVMKSKKKGQSKSYYKEESKDRLPDVLRFLLPGLCHLTAEDFPRHILLELEIENLLFEYFNYHWNSIKGIFGPQNKEEELEIPSDKVRSACEAMDTISNIFMNIVVQEPQRVKTDLFYYTLLKFVFTKVPEIPLEVRYLRLCGNSSTLGLMILRHQHKSVKSTDFTIFRFVQSTVRFLWDAHNIEESRDYATLVVSSKYEFHWGSLMDIWFLGMHTLSLLLPLIPWLCDFLIESDWPQTIITTLLSVREGGLDTGLKSAFEDFLCLLSKSSKPAHNKLKEKGVEQVCRNHKLEELSKVFSVKMS</sequence>
<dbReference type="InterPro" id="IPR008709">
    <property type="entry name" value="Neurochondrin"/>
</dbReference>
<dbReference type="PANTHER" id="PTHR13109:SF7">
    <property type="entry name" value="NEUROCHONDRIN"/>
    <property type="match status" value="1"/>
</dbReference>
<dbReference type="PANTHER" id="PTHR13109">
    <property type="entry name" value="NEUROCHONDRIN"/>
    <property type="match status" value="1"/>
</dbReference>
<accession>A0A8J5MVT6</accession>
<organism evidence="3 4">
    <name type="scientific">Homarus americanus</name>
    <name type="common">American lobster</name>
    <dbReference type="NCBI Taxonomy" id="6706"/>
    <lineage>
        <taxon>Eukaryota</taxon>
        <taxon>Metazoa</taxon>
        <taxon>Ecdysozoa</taxon>
        <taxon>Arthropoda</taxon>
        <taxon>Crustacea</taxon>
        <taxon>Multicrustacea</taxon>
        <taxon>Malacostraca</taxon>
        <taxon>Eumalacostraca</taxon>
        <taxon>Eucarida</taxon>
        <taxon>Decapoda</taxon>
        <taxon>Pleocyemata</taxon>
        <taxon>Astacidea</taxon>
        <taxon>Nephropoidea</taxon>
        <taxon>Nephropidae</taxon>
        <taxon>Homarus</taxon>
    </lineage>
</organism>
<protein>
    <submittedName>
        <fullName evidence="3">Neurochondrin-like</fullName>
    </submittedName>
</protein>
<dbReference type="EMBL" id="JAHLQT010024908">
    <property type="protein sequence ID" value="KAG7164899.1"/>
    <property type="molecule type" value="Genomic_DNA"/>
</dbReference>
<dbReference type="AlphaFoldDB" id="A0A8J5MVT6"/>
<evidence type="ECO:0000313" key="3">
    <source>
        <dbReference type="EMBL" id="KAG7164899.1"/>
    </source>
</evidence>
<reference evidence="3" key="1">
    <citation type="journal article" date="2021" name="Sci. Adv.">
        <title>The American lobster genome reveals insights on longevity, neural, and immune adaptations.</title>
        <authorList>
            <person name="Polinski J.M."/>
            <person name="Zimin A.V."/>
            <person name="Clark K.F."/>
            <person name="Kohn A.B."/>
            <person name="Sadowski N."/>
            <person name="Timp W."/>
            <person name="Ptitsyn A."/>
            <person name="Khanna P."/>
            <person name="Romanova D.Y."/>
            <person name="Williams P."/>
            <person name="Greenwood S.J."/>
            <person name="Moroz L.L."/>
            <person name="Walt D.R."/>
            <person name="Bodnar A.G."/>
        </authorList>
    </citation>
    <scope>NUCLEOTIDE SEQUENCE</scope>
    <source>
        <strain evidence="3">GMGI-L3</strain>
    </source>
</reference>
<comment type="similarity">
    <text evidence="1">Belongs to the neurochondrin family.</text>
</comment>
<evidence type="ECO:0000313" key="4">
    <source>
        <dbReference type="Proteomes" id="UP000747542"/>
    </source>
</evidence>
<dbReference type="GO" id="GO:0031175">
    <property type="term" value="P:neuron projection development"/>
    <property type="evidence" value="ECO:0007669"/>
    <property type="project" value="TreeGrafter"/>
</dbReference>
<evidence type="ECO:0000256" key="2">
    <source>
        <dbReference type="SAM" id="MobiDB-lite"/>
    </source>
</evidence>
<dbReference type="Proteomes" id="UP000747542">
    <property type="component" value="Unassembled WGS sequence"/>
</dbReference>
<keyword evidence="4" id="KW-1185">Reference proteome</keyword>
<proteinExistence type="inferred from homology"/>
<dbReference type="GO" id="GO:0030425">
    <property type="term" value="C:dendrite"/>
    <property type="evidence" value="ECO:0007669"/>
    <property type="project" value="TreeGrafter"/>
</dbReference>
<dbReference type="Pfam" id="PF05536">
    <property type="entry name" value="Neurochondrin"/>
    <property type="match status" value="1"/>
</dbReference>
<feature type="region of interest" description="Disordered" evidence="2">
    <location>
        <begin position="1"/>
        <end position="42"/>
    </location>
</feature>
<name>A0A8J5MVT6_HOMAM</name>